<dbReference type="Gene3D" id="3.10.450.40">
    <property type="match status" value="2"/>
</dbReference>
<sequence>MLTACQIPPEDGFRLLQRSYRNARHRPWRRAGRNTGRRHGTGGRYTMKFDTRRRLSGRGLLVTAVATGVLAAGGATAAFATAGAGGDGGGGAEPGERPAATSVSLAQAADAALKAAPGKIAEIELDGEHGRTVWEVDVLADDGTPRDVAVDAGNGKVTANRVDRPDQGDDDDGDGKAEAAALRNAKVTAPDAAATALKSVPGRVTSADFDREAGKAVWEVDVTAQNGTEHELTIDATTGKVLTKEVDED</sequence>
<gene>
    <name evidence="3" type="ORF">E1293_40185</name>
</gene>
<dbReference type="OrthoDB" id="9795161at2"/>
<comment type="caution">
    <text evidence="3">The sequence shown here is derived from an EMBL/GenBank/DDBJ whole genome shotgun (WGS) entry which is preliminary data.</text>
</comment>
<feature type="domain" description="PepSY" evidence="2">
    <location>
        <begin position="187"/>
        <end position="244"/>
    </location>
</feature>
<organism evidence="3 4">
    <name type="scientific">Actinomadura darangshiensis</name>
    <dbReference type="NCBI Taxonomy" id="705336"/>
    <lineage>
        <taxon>Bacteria</taxon>
        <taxon>Bacillati</taxon>
        <taxon>Actinomycetota</taxon>
        <taxon>Actinomycetes</taxon>
        <taxon>Streptosporangiales</taxon>
        <taxon>Thermomonosporaceae</taxon>
        <taxon>Actinomadura</taxon>
    </lineage>
</organism>
<name>A0A4V2YRB7_9ACTN</name>
<dbReference type="InterPro" id="IPR025711">
    <property type="entry name" value="PepSY"/>
</dbReference>
<evidence type="ECO:0000313" key="3">
    <source>
        <dbReference type="EMBL" id="TDD65517.1"/>
    </source>
</evidence>
<dbReference type="EMBL" id="SMKY01000332">
    <property type="protein sequence ID" value="TDD65517.1"/>
    <property type="molecule type" value="Genomic_DNA"/>
</dbReference>
<evidence type="ECO:0000259" key="2">
    <source>
        <dbReference type="Pfam" id="PF03413"/>
    </source>
</evidence>
<protein>
    <submittedName>
        <fullName evidence="3">Peptidase M4</fullName>
    </submittedName>
</protein>
<evidence type="ECO:0000313" key="4">
    <source>
        <dbReference type="Proteomes" id="UP000295578"/>
    </source>
</evidence>
<dbReference type="AlphaFoldDB" id="A0A4V2YRB7"/>
<feature type="region of interest" description="Disordered" evidence="1">
    <location>
        <begin position="144"/>
        <end position="176"/>
    </location>
</feature>
<dbReference type="Proteomes" id="UP000295578">
    <property type="component" value="Unassembled WGS sequence"/>
</dbReference>
<accession>A0A4V2YRB7</accession>
<keyword evidence="4" id="KW-1185">Reference proteome</keyword>
<proteinExistence type="predicted"/>
<reference evidence="3 4" key="1">
    <citation type="submission" date="2019-03" db="EMBL/GenBank/DDBJ databases">
        <title>Draft genome sequences of novel Actinobacteria.</title>
        <authorList>
            <person name="Sahin N."/>
            <person name="Ay H."/>
            <person name="Saygin H."/>
        </authorList>
    </citation>
    <scope>NUCLEOTIDE SEQUENCE [LARGE SCALE GENOMIC DNA]</scope>
    <source>
        <strain evidence="3 4">DSM 45941</strain>
    </source>
</reference>
<evidence type="ECO:0000256" key="1">
    <source>
        <dbReference type="SAM" id="MobiDB-lite"/>
    </source>
</evidence>
<dbReference type="Pfam" id="PF03413">
    <property type="entry name" value="PepSY"/>
    <property type="match status" value="2"/>
</dbReference>
<feature type="domain" description="PepSY" evidence="2">
    <location>
        <begin position="103"/>
        <end position="159"/>
    </location>
</feature>